<dbReference type="Gene3D" id="3.40.50.2000">
    <property type="entry name" value="Glycogen Phosphorylase B"/>
    <property type="match status" value="1"/>
</dbReference>
<evidence type="ECO:0000256" key="1">
    <source>
        <dbReference type="ARBA" id="ARBA00022676"/>
    </source>
</evidence>
<gene>
    <name evidence="2" type="ORF">HID58_002117</name>
</gene>
<protein>
    <submittedName>
        <fullName evidence="2">Uncharacterized protein</fullName>
    </submittedName>
</protein>
<organism evidence="2 3">
    <name type="scientific">Brassica napus</name>
    <name type="common">Rape</name>
    <dbReference type="NCBI Taxonomy" id="3708"/>
    <lineage>
        <taxon>Eukaryota</taxon>
        <taxon>Viridiplantae</taxon>
        <taxon>Streptophyta</taxon>
        <taxon>Embryophyta</taxon>
        <taxon>Tracheophyta</taxon>
        <taxon>Spermatophyta</taxon>
        <taxon>Magnoliopsida</taxon>
        <taxon>eudicotyledons</taxon>
        <taxon>Gunneridae</taxon>
        <taxon>Pentapetalae</taxon>
        <taxon>rosids</taxon>
        <taxon>malvids</taxon>
        <taxon>Brassicales</taxon>
        <taxon>Brassicaceae</taxon>
        <taxon>Brassiceae</taxon>
        <taxon>Brassica</taxon>
    </lineage>
</organism>
<evidence type="ECO:0000313" key="2">
    <source>
        <dbReference type="EMBL" id="KAH0942480.1"/>
    </source>
</evidence>
<sequence>MHNTKLHAAILANPGMGHVITVIELGKRLAGSDSFNVTIFALEADAACAQSHFLNSPGRPSNARILALLMYYLAFEQDVTDKHIVKKNPLVVLECEPLQFKDSLIYVLNCPASCTRYVFHSV</sequence>
<dbReference type="Proteomes" id="UP000824890">
    <property type="component" value="Unassembled WGS sequence"/>
</dbReference>
<evidence type="ECO:0000313" key="3">
    <source>
        <dbReference type="Proteomes" id="UP000824890"/>
    </source>
</evidence>
<proteinExistence type="predicted"/>
<reference evidence="2 3" key="1">
    <citation type="submission" date="2021-05" db="EMBL/GenBank/DDBJ databases">
        <title>Genome Assembly of Synthetic Allotetraploid Brassica napus Reveals Homoeologous Exchanges between Subgenomes.</title>
        <authorList>
            <person name="Davis J.T."/>
        </authorList>
    </citation>
    <scope>NUCLEOTIDE SEQUENCE [LARGE SCALE GENOMIC DNA]</scope>
    <source>
        <strain evidence="3">cv. Da-Ae</strain>
        <tissue evidence="2">Seedling</tissue>
    </source>
</reference>
<keyword evidence="1" id="KW-0328">Glycosyltransferase</keyword>
<dbReference type="PANTHER" id="PTHR48046:SF7">
    <property type="entry name" value="UDP-GLYCOSYLTRANSFERASE 72E1"/>
    <property type="match status" value="1"/>
</dbReference>
<dbReference type="PANTHER" id="PTHR48046">
    <property type="entry name" value="UDP-GLYCOSYLTRANSFERASE 72E1"/>
    <property type="match status" value="1"/>
</dbReference>
<comment type="caution">
    <text evidence="2">The sequence shown here is derived from an EMBL/GenBank/DDBJ whole genome shotgun (WGS) entry which is preliminary data.</text>
</comment>
<name>A0ABQ8ELL4_BRANA</name>
<accession>A0ABQ8ELL4</accession>
<dbReference type="EMBL" id="JAGKQM010000001">
    <property type="protein sequence ID" value="KAH0942480.1"/>
    <property type="molecule type" value="Genomic_DNA"/>
</dbReference>
<keyword evidence="3" id="KW-1185">Reference proteome</keyword>
<keyword evidence="1" id="KW-0808">Transferase</keyword>